<dbReference type="OrthoDB" id="9898865at2759"/>
<reference evidence="2" key="1">
    <citation type="journal article" date="2023" name="DNA Res.">
        <title>Chromosome-level genome assembly of Phrynocephalus forsythii using third-generation DNA sequencing and Hi-C analysis.</title>
        <authorList>
            <person name="Qi Y."/>
            <person name="Zhao W."/>
            <person name="Zhao Y."/>
            <person name="Niu C."/>
            <person name="Cao S."/>
            <person name="Zhang Y."/>
        </authorList>
    </citation>
    <scope>NUCLEOTIDE SEQUENCE</scope>
    <source>
        <tissue evidence="2">Muscle</tissue>
    </source>
</reference>
<evidence type="ECO:0000256" key="1">
    <source>
        <dbReference type="SAM" id="MobiDB-lite"/>
    </source>
</evidence>
<name>A0A9Q1AU29_9SAUR</name>
<keyword evidence="3" id="KW-1185">Reference proteome</keyword>
<feature type="region of interest" description="Disordered" evidence="1">
    <location>
        <begin position="1"/>
        <end position="30"/>
    </location>
</feature>
<dbReference type="AlphaFoldDB" id="A0A9Q1AU29"/>
<evidence type="ECO:0000313" key="3">
    <source>
        <dbReference type="Proteomes" id="UP001142489"/>
    </source>
</evidence>
<dbReference type="Proteomes" id="UP001142489">
    <property type="component" value="Unassembled WGS sequence"/>
</dbReference>
<organism evidence="2 3">
    <name type="scientific">Phrynocephalus forsythii</name>
    <dbReference type="NCBI Taxonomy" id="171643"/>
    <lineage>
        <taxon>Eukaryota</taxon>
        <taxon>Metazoa</taxon>
        <taxon>Chordata</taxon>
        <taxon>Craniata</taxon>
        <taxon>Vertebrata</taxon>
        <taxon>Euteleostomi</taxon>
        <taxon>Lepidosauria</taxon>
        <taxon>Squamata</taxon>
        <taxon>Bifurcata</taxon>
        <taxon>Unidentata</taxon>
        <taxon>Episquamata</taxon>
        <taxon>Toxicofera</taxon>
        <taxon>Iguania</taxon>
        <taxon>Acrodonta</taxon>
        <taxon>Agamidae</taxon>
        <taxon>Agaminae</taxon>
        <taxon>Phrynocephalus</taxon>
    </lineage>
</organism>
<feature type="compositionally biased region" description="Gly residues" evidence="1">
    <location>
        <begin position="15"/>
        <end position="24"/>
    </location>
</feature>
<evidence type="ECO:0008006" key="4">
    <source>
        <dbReference type="Google" id="ProtNLM"/>
    </source>
</evidence>
<sequence length="318" mass="34229">MDTEVSSAQLEAGAGAAGTAGPSGSGPAAAEAIDLSLGDMTAVSLDDIIKKNKKKKKGQTKLQRRPWGQPLKNRNPADRHGGLESQGWGPQNLQGPSRFRGGFGKQQFYKKRFWNGGTRPGQKTPGRPSGRSPLHQPALAEQAKAQGSPGGGGEGGAAADASQGPPPRVKRFRLLGGPPLPQRPFRKNQWPSFFQKQSRFNFRQRQVAAAVQCGSSPDGFGVQRFIGSSQWPCWNQKPLPERERCPGSSDQAPAKRRPLEIQLPHHGEPDWPDTERTVLWAEAQMPFHCTAERRPDGHFALVLPVEGSGPLGKGAAAP</sequence>
<accession>A0A9Q1AU29</accession>
<dbReference type="EMBL" id="JAPFRF010000015">
    <property type="protein sequence ID" value="KAJ7310386.1"/>
    <property type="molecule type" value="Genomic_DNA"/>
</dbReference>
<feature type="region of interest" description="Disordered" evidence="1">
    <location>
        <begin position="49"/>
        <end position="189"/>
    </location>
</feature>
<evidence type="ECO:0000313" key="2">
    <source>
        <dbReference type="EMBL" id="KAJ7310386.1"/>
    </source>
</evidence>
<proteinExistence type="predicted"/>
<protein>
    <recommendedName>
        <fullName evidence="4">UAP56-interacting factor</fullName>
    </recommendedName>
</protein>
<feature type="compositionally biased region" description="Basic residues" evidence="1">
    <location>
        <begin position="51"/>
        <end position="64"/>
    </location>
</feature>
<comment type="caution">
    <text evidence="2">The sequence shown here is derived from an EMBL/GenBank/DDBJ whole genome shotgun (WGS) entry which is preliminary data.</text>
</comment>
<gene>
    <name evidence="2" type="ORF">JRQ81_007300</name>
</gene>